<gene>
    <name evidence="1" type="ORF">BACCAP_01520</name>
</gene>
<evidence type="ECO:0000313" key="1">
    <source>
        <dbReference type="EMBL" id="EDN00754.1"/>
    </source>
</evidence>
<dbReference type="STRING" id="411467.BACCAP_01520"/>
<organism evidence="1 2">
    <name type="scientific">Pseudoflavonifractor capillosus ATCC 29799</name>
    <dbReference type="NCBI Taxonomy" id="411467"/>
    <lineage>
        <taxon>Bacteria</taxon>
        <taxon>Bacillati</taxon>
        <taxon>Bacillota</taxon>
        <taxon>Clostridia</taxon>
        <taxon>Eubacteriales</taxon>
        <taxon>Oscillospiraceae</taxon>
        <taxon>Pseudoflavonifractor</taxon>
    </lineage>
</organism>
<dbReference type="GO" id="GO:0005737">
    <property type="term" value="C:cytoplasm"/>
    <property type="evidence" value="ECO:0007669"/>
    <property type="project" value="InterPro"/>
</dbReference>
<dbReference type="InterPro" id="IPR036649">
    <property type="entry name" value="Pyrophosphatase_sf"/>
</dbReference>
<reference evidence="1 2" key="2">
    <citation type="submission" date="2007-06" db="EMBL/GenBank/DDBJ databases">
        <title>Draft genome sequence of Pseudoflavonifractor capillosus ATCC 29799.</title>
        <authorList>
            <person name="Sudarsanam P."/>
            <person name="Ley R."/>
            <person name="Guruge J."/>
            <person name="Turnbaugh P.J."/>
            <person name="Mahowald M."/>
            <person name="Liep D."/>
            <person name="Gordon J."/>
        </authorList>
    </citation>
    <scope>NUCLEOTIDE SEQUENCE [LARGE SCALE GENOMIC DNA]</scope>
    <source>
        <strain evidence="1 2">ATCC 29799</strain>
    </source>
</reference>
<dbReference type="EMBL" id="AAXG02000010">
    <property type="protein sequence ID" value="EDN00754.1"/>
    <property type="molecule type" value="Genomic_DNA"/>
</dbReference>
<protein>
    <recommendedName>
        <fullName evidence="3">Inorganic diphosphatase</fullName>
    </recommendedName>
</protein>
<dbReference type="Gene3D" id="3.90.80.10">
    <property type="entry name" value="Inorganic pyrophosphatase"/>
    <property type="match status" value="1"/>
</dbReference>
<dbReference type="SUPFAM" id="SSF50324">
    <property type="entry name" value="Inorganic pyrophosphatase"/>
    <property type="match status" value="1"/>
</dbReference>
<dbReference type="Proteomes" id="UP000003639">
    <property type="component" value="Unassembled WGS sequence"/>
</dbReference>
<dbReference type="GO" id="GO:0000287">
    <property type="term" value="F:magnesium ion binding"/>
    <property type="evidence" value="ECO:0007669"/>
    <property type="project" value="InterPro"/>
</dbReference>
<evidence type="ECO:0008006" key="3">
    <source>
        <dbReference type="Google" id="ProtNLM"/>
    </source>
</evidence>
<evidence type="ECO:0000313" key="2">
    <source>
        <dbReference type="Proteomes" id="UP000003639"/>
    </source>
</evidence>
<dbReference type="GO" id="GO:0004427">
    <property type="term" value="F:inorganic diphosphate phosphatase activity"/>
    <property type="evidence" value="ECO:0007669"/>
    <property type="project" value="InterPro"/>
</dbReference>
<name>A6NTJ1_9FIRM</name>
<proteinExistence type="predicted"/>
<dbReference type="AlphaFoldDB" id="A6NTJ1"/>
<comment type="caution">
    <text evidence="1">The sequence shown here is derived from an EMBL/GenBank/DDBJ whole genome shotgun (WGS) entry which is preliminary data.</text>
</comment>
<reference evidence="1 2" key="1">
    <citation type="submission" date="2007-04" db="EMBL/GenBank/DDBJ databases">
        <authorList>
            <person name="Fulton L."/>
            <person name="Clifton S."/>
            <person name="Fulton B."/>
            <person name="Xu J."/>
            <person name="Minx P."/>
            <person name="Pepin K.H."/>
            <person name="Johnson M."/>
            <person name="Thiruvilangam P."/>
            <person name="Bhonagiri V."/>
            <person name="Nash W.E."/>
            <person name="Mardis E.R."/>
            <person name="Wilson R.K."/>
        </authorList>
    </citation>
    <scope>NUCLEOTIDE SEQUENCE [LARGE SCALE GENOMIC DNA]</scope>
    <source>
        <strain evidence="1 2">ATCC 29799</strain>
    </source>
</reference>
<sequence length="148" mass="17290">MEDGDMLHMIVEQTWEYPMRMAYDPEAKRFVETEYESLPHRRRFTKPYGWIKESGTPPSPHWDCILMTDRTPALGDEIEIRVIGVFKRSDLDHKYVAVEASRGICDLSELTGEERAELNRLYPQADPGEGWFGKKEAEYCMEHHPKAL</sequence>
<dbReference type="GO" id="GO:0006796">
    <property type="term" value="P:phosphate-containing compound metabolic process"/>
    <property type="evidence" value="ECO:0007669"/>
    <property type="project" value="InterPro"/>
</dbReference>
<accession>A6NTJ1</accession>
<keyword evidence="2" id="KW-1185">Reference proteome</keyword>